<proteinExistence type="inferred from homology"/>
<dbReference type="OrthoDB" id="9795769at2"/>
<comment type="similarity">
    <text evidence="7 15">In the N-terminal section; belongs to the PRA-CH family.</text>
</comment>
<dbReference type="Pfam" id="PF01502">
    <property type="entry name" value="PRA-CH"/>
    <property type="match status" value="1"/>
</dbReference>
<feature type="region of interest" description="Phosphoribosyl-ATP pyrophosphohydrolase" evidence="15">
    <location>
        <begin position="115"/>
        <end position="204"/>
    </location>
</feature>
<dbReference type="InterPro" id="IPR021130">
    <property type="entry name" value="PRib-ATP_PPHydrolase-like"/>
</dbReference>
<dbReference type="InterPro" id="IPR008179">
    <property type="entry name" value="HisE"/>
</dbReference>
<dbReference type="InterPro" id="IPR023019">
    <property type="entry name" value="His_synth_HisIE"/>
</dbReference>
<feature type="region of interest" description="Phosphoribosyl-AMP cyclohydrolase" evidence="15">
    <location>
        <begin position="1"/>
        <end position="114"/>
    </location>
</feature>
<evidence type="ECO:0000256" key="6">
    <source>
        <dbReference type="ARBA" id="ARBA00007731"/>
    </source>
</evidence>
<evidence type="ECO:0000256" key="14">
    <source>
        <dbReference type="ARBA" id="ARBA00023268"/>
    </source>
</evidence>
<keyword evidence="11 15" id="KW-0378">Hydrolase</keyword>
<keyword evidence="14 15" id="KW-0511">Multifunctional enzyme</keyword>
<keyword evidence="9 15" id="KW-0028">Amino-acid biosynthesis</keyword>
<evidence type="ECO:0000256" key="11">
    <source>
        <dbReference type="ARBA" id="ARBA00022801"/>
    </source>
</evidence>
<dbReference type="Gene3D" id="3.10.20.810">
    <property type="entry name" value="Phosphoribosyl-AMP cyclohydrolase"/>
    <property type="match status" value="1"/>
</dbReference>
<organism evidence="17 18">
    <name type="scientific">Buchnera aphidicola</name>
    <name type="common">Cinara strobi</name>
    <dbReference type="NCBI Taxonomy" id="1921549"/>
    <lineage>
        <taxon>Bacteria</taxon>
        <taxon>Pseudomonadati</taxon>
        <taxon>Pseudomonadota</taxon>
        <taxon>Gammaproteobacteria</taxon>
        <taxon>Enterobacterales</taxon>
        <taxon>Erwiniaceae</taxon>
        <taxon>Buchnera</taxon>
    </lineage>
</organism>
<dbReference type="NCBIfam" id="NF002747">
    <property type="entry name" value="PRK02759.1"/>
    <property type="match status" value="1"/>
</dbReference>
<dbReference type="SUPFAM" id="SSF101386">
    <property type="entry name" value="all-alpha NTP pyrophosphatases"/>
    <property type="match status" value="1"/>
</dbReference>
<evidence type="ECO:0000259" key="16">
    <source>
        <dbReference type="Pfam" id="PF01502"/>
    </source>
</evidence>
<dbReference type="GO" id="GO:0005737">
    <property type="term" value="C:cytoplasm"/>
    <property type="evidence" value="ECO:0007669"/>
    <property type="project" value="UniProtKB-SubCell"/>
</dbReference>
<dbReference type="NCBIfam" id="TIGR03188">
    <property type="entry name" value="histidine_hisI"/>
    <property type="match status" value="1"/>
</dbReference>
<evidence type="ECO:0000313" key="18">
    <source>
        <dbReference type="Proteomes" id="UP000271849"/>
    </source>
</evidence>
<dbReference type="Proteomes" id="UP000271849">
    <property type="component" value="Chromosome"/>
</dbReference>
<sequence>MLISKNINHLNWNKMNNMIPAIAQHYISGEILMFGYMNQNACAQTINNKLFTLYSRKKNRLWIKGEKSKNFLHVKHITTDCDNDVILVKVKPDGKTCHLNKFSCFDSSELAHSFLYKLEKIIKIRKNNYLNKSYIKNLFTLGRNRIAQKVGEESIESIIAFLENNRVNVINEVSDLLFHVLILLQDMNIDFKSIILNLKNRSHD</sequence>
<evidence type="ECO:0000256" key="1">
    <source>
        <dbReference type="ARBA" id="ARBA00000024"/>
    </source>
</evidence>
<protein>
    <recommendedName>
        <fullName evidence="15">Histidine biosynthesis bifunctional protein HisIE</fullName>
    </recommendedName>
    <domain>
        <recommendedName>
            <fullName evidence="15">Phosphoribosyl-AMP cyclohydrolase</fullName>
            <shortName evidence="15">PRA-CH</shortName>
            <ecNumber evidence="15">3.5.4.19</ecNumber>
        </recommendedName>
    </domain>
    <domain>
        <recommendedName>
            <fullName evidence="15">Phosphoribosyl-ATP pyrophosphatase</fullName>
            <shortName evidence="15">PRA-PH</shortName>
            <ecNumber evidence="15">3.6.1.31</ecNumber>
        </recommendedName>
    </domain>
</protein>
<dbReference type="GO" id="GO:0000105">
    <property type="term" value="P:L-histidine biosynthetic process"/>
    <property type="evidence" value="ECO:0007669"/>
    <property type="project" value="UniProtKB-UniRule"/>
</dbReference>
<dbReference type="EC" id="3.6.1.31" evidence="15"/>
<dbReference type="PANTHER" id="PTHR42945">
    <property type="entry name" value="HISTIDINE BIOSYNTHESIS BIFUNCTIONAL PROTEIN"/>
    <property type="match status" value="1"/>
</dbReference>
<comment type="pathway">
    <text evidence="5 15">Amino-acid biosynthesis; L-histidine biosynthesis; L-histidine from 5-phospho-alpha-D-ribose 1-diphosphate: step 2/9.</text>
</comment>
<comment type="pathway">
    <text evidence="4 15">Amino-acid biosynthesis; L-histidine biosynthesis; L-histidine from 5-phospho-alpha-D-ribose 1-diphosphate: step 3/9.</text>
</comment>
<evidence type="ECO:0000256" key="15">
    <source>
        <dbReference type="HAMAP-Rule" id="MF_01019"/>
    </source>
</evidence>
<evidence type="ECO:0000256" key="13">
    <source>
        <dbReference type="ARBA" id="ARBA00023102"/>
    </source>
</evidence>
<evidence type="ECO:0000256" key="5">
    <source>
        <dbReference type="ARBA" id="ARBA00005204"/>
    </source>
</evidence>
<dbReference type="InterPro" id="IPR002496">
    <property type="entry name" value="PRib_AMP_CycHydrolase_dom"/>
</dbReference>
<evidence type="ECO:0000313" key="17">
    <source>
        <dbReference type="EMBL" id="VAX76317.1"/>
    </source>
</evidence>
<dbReference type="AlphaFoldDB" id="A0A3B1E7P9"/>
<keyword evidence="10 15" id="KW-0547">Nucleotide-binding</keyword>
<accession>A0A3B1E7P9</accession>
<comment type="catalytic activity">
    <reaction evidence="1 15">
        <text>1-(5-phospho-beta-D-ribosyl)-5'-AMP + H2O = 1-(5-phospho-beta-D-ribosyl)-5-[(5-phospho-beta-D-ribosylamino)methylideneamino]imidazole-4-carboxamide</text>
        <dbReference type="Rhea" id="RHEA:20049"/>
        <dbReference type="ChEBI" id="CHEBI:15377"/>
        <dbReference type="ChEBI" id="CHEBI:58435"/>
        <dbReference type="ChEBI" id="CHEBI:59457"/>
        <dbReference type="EC" id="3.5.4.19"/>
    </reaction>
</comment>
<dbReference type="GO" id="GO:0004636">
    <property type="term" value="F:phosphoribosyl-ATP diphosphatase activity"/>
    <property type="evidence" value="ECO:0007669"/>
    <property type="project" value="UniProtKB-UniRule"/>
</dbReference>
<dbReference type="STRING" id="1921549.GCA_900128825_00075"/>
<dbReference type="FunFam" id="3.10.20.810:FF:000001">
    <property type="entry name" value="Histidine biosynthesis bifunctional protein HisIE"/>
    <property type="match status" value="1"/>
</dbReference>
<dbReference type="GO" id="GO:0004635">
    <property type="term" value="F:phosphoribosyl-AMP cyclohydrolase activity"/>
    <property type="evidence" value="ECO:0007669"/>
    <property type="project" value="UniProtKB-UniRule"/>
</dbReference>
<evidence type="ECO:0000256" key="7">
    <source>
        <dbReference type="ARBA" id="ARBA00008299"/>
    </source>
</evidence>
<dbReference type="EMBL" id="LR025085">
    <property type="protein sequence ID" value="VAX76317.1"/>
    <property type="molecule type" value="Genomic_DNA"/>
</dbReference>
<evidence type="ECO:0000256" key="2">
    <source>
        <dbReference type="ARBA" id="ARBA00001460"/>
    </source>
</evidence>
<feature type="domain" description="Phosphoribosyl-AMP cyclohydrolase" evidence="16">
    <location>
        <begin position="33"/>
        <end position="105"/>
    </location>
</feature>
<dbReference type="RefSeq" id="WP_158348953.1">
    <property type="nucleotide sequence ID" value="NZ_LR025085.1"/>
</dbReference>
<dbReference type="Gene3D" id="1.10.287.1080">
    <property type="entry name" value="MazG-like"/>
    <property type="match status" value="1"/>
</dbReference>
<dbReference type="Pfam" id="PF01503">
    <property type="entry name" value="PRA-PH"/>
    <property type="match status" value="1"/>
</dbReference>
<evidence type="ECO:0000256" key="9">
    <source>
        <dbReference type="ARBA" id="ARBA00022605"/>
    </source>
</evidence>
<dbReference type="GO" id="GO:0005524">
    <property type="term" value="F:ATP binding"/>
    <property type="evidence" value="ECO:0007669"/>
    <property type="project" value="UniProtKB-KW"/>
</dbReference>
<dbReference type="SUPFAM" id="SSF141734">
    <property type="entry name" value="HisI-like"/>
    <property type="match status" value="1"/>
</dbReference>
<evidence type="ECO:0000256" key="10">
    <source>
        <dbReference type="ARBA" id="ARBA00022741"/>
    </source>
</evidence>
<evidence type="ECO:0000256" key="8">
    <source>
        <dbReference type="ARBA" id="ARBA00022490"/>
    </source>
</evidence>
<dbReference type="PANTHER" id="PTHR42945:SF9">
    <property type="entry name" value="HISTIDINE BIOSYNTHESIS BIFUNCTIONAL PROTEIN HISIE"/>
    <property type="match status" value="1"/>
</dbReference>
<evidence type="ECO:0000256" key="4">
    <source>
        <dbReference type="ARBA" id="ARBA00005169"/>
    </source>
</evidence>
<comment type="subcellular location">
    <subcellularLocation>
        <location evidence="3 15">Cytoplasm</location>
    </subcellularLocation>
</comment>
<evidence type="ECO:0000256" key="3">
    <source>
        <dbReference type="ARBA" id="ARBA00004496"/>
    </source>
</evidence>
<keyword evidence="13 15" id="KW-0368">Histidine biosynthesis</keyword>
<keyword evidence="8 15" id="KW-0963">Cytoplasm</keyword>
<comment type="similarity">
    <text evidence="6 15">In the C-terminal section; belongs to the PRA-PH family.</text>
</comment>
<dbReference type="UniPathway" id="UPA00031">
    <property type="reaction ID" value="UER00007"/>
</dbReference>
<dbReference type="InterPro" id="IPR038019">
    <property type="entry name" value="PRib_AMP_CycHydrolase_sf"/>
</dbReference>
<reference evidence="18" key="1">
    <citation type="submission" date="2018-09" db="EMBL/GenBank/DDBJ databases">
        <authorList>
            <person name="Manzano-Marin A."/>
            <person name="Manzano-Marin A."/>
        </authorList>
    </citation>
    <scope>NUCLEOTIDE SEQUENCE [LARGE SCALE GENOMIC DNA]</scope>
    <source>
        <strain evidence="18">BuCistrobi</strain>
    </source>
</reference>
<dbReference type="EC" id="3.5.4.19" evidence="15"/>
<gene>
    <name evidence="15 17" type="primary">hisI</name>
    <name evidence="15" type="synonym">hisIE</name>
    <name evidence="17" type="ORF">BUCINSTRO3249_0076</name>
</gene>
<dbReference type="CDD" id="cd11534">
    <property type="entry name" value="NTP-PPase_HisIE_like"/>
    <property type="match status" value="1"/>
</dbReference>
<keyword evidence="12 15" id="KW-0067">ATP-binding</keyword>
<comment type="catalytic activity">
    <reaction evidence="2 15">
        <text>1-(5-phospho-beta-D-ribosyl)-ATP + H2O = 1-(5-phospho-beta-D-ribosyl)-5'-AMP + diphosphate + H(+)</text>
        <dbReference type="Rhea" id="RHEA:22828"/>
        <dbReference type="ChEBI" id="CHEBI:15377"/>
        <dbReference type="ChEBI" id="CHEBI:15378"/>
        <dbReference type="ChEBI" id="CHEBI:33019"/>
        <dbReference type="ChEBI" id="CHEBI:59457"/>
        <dbReference type="ChEBI" id="CHEBI:73183"/>
        <dbReference type="EC" id="3.6.1.31"/>
    </reaction>
</comment>
<dbReference type="HAMAP" id="MF_01019">
    <property type="entry name" value="HisIE"/>
    <property type="match status" value="1"/>
</dbReference>
<evidence type="ECO:0000256" key="12">
    <source>
        <dbReference type="ARBA" id="ARBA00022840"/>
    </source>
</evidence>
<name>A0A3B1E7P9_9GAMM</name>